<dbReference type="EMBL" id="NPBY01000030">
    <property type="protein sequence ID" value="PAD77261.1"/>
    <property type="molecule type" value="Genomic_DNA"/>
</dbReference>
<comment type="caution">
    <text evidence="1">The sequence shown here is derived from an EMBL/GenBank/DDBJ whole genome shotgun (WGS) entry which is preliminary data.</text>
</comment>
<dbReference type="AlphaFoldDB" id="A0A268EVY3"/>
<evidence type="ECO:0000313" key="2">
    <source>
        <dbReference type="Proteomes" id="UP000215596"/>
    </source>
</evidence>
<name>A0A268EVY3_9BACL</name>
<proteinExistence type="predicted"/>
<organism evidence="1 2">
    <name type="scientific">Paenibacillus campinasensis</name>
    <dbReference type="NCBI Taxonomy" id="66347"/>
    <lineage>
        <taxon>Bacteria</taxon>
        <taxon>Bacillati</taxon>
        <taxon>Bacillota</taxon>
        <taxon>Bacilli</taxon>
        <taxon>Bacillales</taxon>
        <taxon>Paenibacillaceae</taxon>
        <taxon>Paenibacillus</taxon>
    </lineage>
</organism>
<gene>
    <name evidence="1" type="ORF">CHH67_09635</name>
</gene>
<evidence type="ECO:0000313" key="1">
    <source>
        <dbReference type="EMBL" id="PAD77261.1"/>
    </source>
</evidence>
<protein>
    <submittedName>
        <fullName evidence="1">Uncharacterized protein</fullName>
    </submittedName>
</protein>
<accession>A0A268EVY3</accession>
<dbReference type="Proteomes" id="UP000215596">
    <property type="component" value="Unassembled WGS sequence"/>
</dbReference>
<reference evidence="1 2" key="1">
    <citation type="submission" date="2017-07" db="EMBL/GenBank/DDBJ databases">
        <title>Isolation and whole genome analysis of endospore-forming bacteria from heroin.</title>
        <authorList>
            <person name="Kalinowski J."/>
            <person name="Ahrens B."/>
            <person name="Al-Dilaimi A."/>
            <person name="Winkler A."/>
            <person name="Wibberg D."/>
            <person name="Schleenbecker U."/>
            <person name="Ruckert C."/>
            <person name="Wolfel R."/>
            <person name="Grass G."/>
        </authorList>
    </citation>
    <scope>NUCLEOTIDE SEQUENCE [LARGE SCALE GENOMIC DNA]</scope>
    <source>
        <strain evidence="1 2">7537-G1</strain>
    </source>
</reference>
<sequence>MSIPLSLASHGHIVAIPRIRVNAAVHVRKPDRPVAYGRRVVRFITVSAFGLAYTEIVKKRGAPWIMKLSRFRNAKLPKYFRNFRKKMQFPFIRPASKIYCE</sequence>